<evidence type="ECO:0000256" key="2">
    <source>
        <dbReference type="ARBA" id="ARBA00023002"/>
    </source>
</evidence>
<organism evidence="4 5">
    <name type="scientific">Acinetobacter baumannii 21072</name>
    <dbReference type="NCBI Taxonomy" id="1310697"/>
    <lineage>
        <taxon>Bacteria</taxon>
        <taxon>Pseudomonadati</taxon>
        <taxon>Pseudomonadota</taxon>
        <taxon>Gammaproteobacteria</taxon>
        <taxon>Moraxellales</taxon>
        <taxon>Moraxellaceae</taxon>
        <taxon>Acinetobacter</taxon>
        <taxon>Acinetobacter calcoaceticus/baumannii complex</taxon>
    </lineage>
</organism>
<evidence type="ECO:0000313" key="4">
    <source>
        <dbReference type="EMBL" id="KCY20865.1"/>
    </source>
</evidence>
<dbReference type="NCBIfam" id="NF004826">
    <property type="entry name" value="PRK06182.1"/>
    <property type="match status" value="1"/>
</dbReference>
<dbReference type="InterPro" id="IPR002347">
    <property type="entry name" value="SDR_fam"/>
</dbReference>
<evidence type="ECO:0000313" key="5">
    <source>
        <dbReference type="Proteomes" id="UP000027327"/>
    </source>
</evidence>
<proteinExistence type="inferred from homology"/>
<dbReference type="Gene3D" id="3.40.50.720">
    <property type="entry name" value="NAD(P)-binding Rossmann-like Domain"/>
    <property type="match status" value="1"/>
</dbReference>
<dbReference type="Pfam" id="PF00106">
    <property type="entry name" value="adh_short"/>
    <property type="match status" value="1"/>
</dbReference>
<evidence type="ECO:0000256" key="3">
    <source>
        <dbReference type="RuleBase" id="RU000363"/>
    </source>
</evidence>
<dbReference type="PANTHER" id="PTHR44169:SF6">
    <property type="entry name" value="NADPH-DEPENDENT 1-ACYLDIHYDROXYACETONE PHOSPHATE REDUCTASE"/>
    <property type="match status" value="1"/>
</dbReference>
<evidence type="ECO:0000256" key="1">
    <source>
        <dbReference type="ARBA" id="ARBA00006484"/>
    </source>
</evidence>
<accession>A0A062IM75</accession>
<dbReference type="CDD" id="cd05374">
    <property type="entry name" value="17beta-HSD-like_SDR_c"/>
    <property type="match status" value="1"/>
</dbReference>
<dbReference type="InterPro" id="IPR036291">
    <property type="entry name" value="NAD(P)-bd_dom_sf"/>
</dbReference>
<keyword evidence="2" id="KW-0560">Oxidoreductase</keyword>
<gene>
    <name evidence="4" type="ORF">J596_0966</name>
</gene>
<dbReference type="PATRIC" id="fig|1310697.3.peg.924"/>
<dbReference type="AlphaFoldDB" id="A0A062IM75"/>
<comment type="caution">
    <text evidence="4">The sequence shown here is derived from an EMBL/GenBank/DDBJ whole genome shotgun (WGS) entry which is preliminary data.</text>
</comment>
<dbReference type="PANTHER" id="PTHR44169">
    <property type="entry name" value="NADPH-DEPENDENT 1-ACYLDIHYDROXYACETONE PHOSPHATE REDUCTASE"/>
    <property type="match status" value="1"/>
</dbReference>
<sequence>MNTVKEKIVLITGASSGMGKAFTKALLKEGATVYAVARRVDAMQELKTLGAHTLKMDITNQDDIDQVVKTIEKETHGVDILVNCAGFGMYGAMEDTTLADARYQFEVNLFGMAYLTQKVLPSMRKKMQGRIINISSMGGKIYTPLGSWYHASKHAVEGWSDCLRLELKSFNIDVVVIEPGAIATEFADVMIQPMLERSGQSAYSHMAAAVANSTKTTVEKGELSDVQVVVDMLMKAVHASSPKTRYVGGKYAKLMIFVRKWFGDRVFDRMVMSVIK</sequence>
<dbReference type="SUPFAM" id="SSF51735">
    <property type="entry name" value="NAD(P)-binding Rossmann-fold domains"/>
    <property type="match status" value="1"/>
</dbReference>
<reference evidence="4 5" key="1">
    <citation type="submission" date="2014-04" db="EMBL/GenBank/DDBJ databases">
        <title>Comparative genomics and transcriptomics to identify genetic mechanisms underlying the emergence of carbapenem resistant Acinetobacter baumannii (CRAb).</title>
        <authorList>
            <person name="Harris A.D."/>
            <person name="Johnson K.J."/>
            <person name="George J."/>
            <person name="Nadendla S."/>
            <person name="Daugherty S.C."/>
            <person name="Parankush S."/>
            <person name="Sadzewicz L."/>
            <person name="Tallon L."/>
            <person name="Sengamalay N."/>
            <person name="Hazen T.H."/>
            <person name="Rasko D.A."/>
        </authorList>
    </citation>
    <scope>NUCLEOTIDE SEQUENCE [LARGE SCALE GENOMIC DNA]</scope>
    <source>
        <strain evidence="4 5">21072</strain>
    </source>
</reference>
<name>A0A062IM75_ACIBA</name>
<dbReference type="RefSeq" id="WP_001098856.1">
    <property type="nucleotide sequence ID" value="NZ_JMOD01000011.1"/>
</dbReference>
<dbReference type="PRINTS" id="PR00080">
    <property type="entry name" value="SDRFAMILY"/>
</dbReference>
<protein>
    <submittedName>
        <fullName evidence="4">Short chain dehydrogenase family protein</fullName>
    </submittedName>
</protein>
<dbReference type="EMBL" id="JMOD01000011">
    <property type="protein sequence ID" value="KCY20865.1"/>
    <property type="molecule type" value="Genomic_DNA"/>
</dbReference>
<dbReference type="PRINTS" id="PR00081">
    <property type="entry name" value="GDHRDH"/>
</dbReference>
<dbReference type="GO" id="GO:0016491">
    <property type="term" value="F:oxidoreductase activity"/>
    <property type="evidence" value="ECO:0007669"/>
    <property type="project" value="UniProtKB-KW"/>
</dbReference>
<dbReference type="Proteomes" id="UP000027327">
    <property type="component" value="Unassembled WGS sequence"/>
</dbReference>
<comment type="similarity">
    <text evidence="1 3">Belongs to the short-chain dehydrogenases/reductases (SDR) family.</text>
</comment>